<dbReference type="OrthoDB" id="5959560at2"/>
<evidence type="ECO:0000313" key="3">
    <source>
        <dbReference type="Proteomes" id="UP000192923"/>
    </source>
</evidence>
<dbReference type="EMBL" id="FXAM01000001">
    <property type="protein sequence ID" value="SMF96661.1"/>
    <property type="molecule type" value="Genomic_DNA"/>
</dbReference>
<sequence length="68" mass="7733">MPNPYKKTMRPRLGREIAYALGVKVLLLMALWWAVFRPQPGAAKPDVADLFQPGPLSPPHQENPHDFR</sequence>
<gene>
    <name evidence="2" type="ORF">SAMN02949497_4067</name>
</gene>
<proteinExistence type="predicted"/>
<dbReference type="STRING" id="1760988.SAMN02949497_4067"/>
<dbReference type="InterPro" id="IPR054636">
    <property type="entry name" value="CydP"/>
</dbReference>
<organism evidence="2 3">
    <name type="scientific">Methylomagnum ishizawai</name>
    <dbReference type="NCBI Taxonomy" id="1760988"/>
    <lineage>
        <taxon>Bacteria</taxon>
        <taxon>Pseudomonadati</taxon>
        <taxon>Pseudomonadota</taxon>
        <taxon>Gammaproteobacteria</taxon>
        <taxon>Methylococcales</taxon>
        <taxon>Methylococcaceae</taxon>
        <taxon>Methylomagnum</taxon>
    </lineage>
</organism>
<reference evidence="2 3" key="1">
    <citation type="submission" date="2016-12" db="EMBL/GenBank/DDBJ databases">
        <authorList>
            <person name="Song W.-J."/>
            <person name="Kurnit D.M."/>
        </authorList>
    </citation>
    <scope>NUCLEOTIDE SEQUENCE [LARGE SCALE GENOMIC DNA]</scope>
    <source>
        <strain evidence="2 3">175</strain>
    </source>
</reference>
<keyword evidence="3" id="KW-1185">Reference proteome</keyword>
<dbReference type="Proteomes" id="UP000192923">
    <property type="component" value="Unassembled WGS sequence"/>
</dbReference>
<evidence type="ECO:0000256" key="1">
    <source>
        <dbReference type="SAM" id="MobiDB-lite"/>
    </source>
</evidence>
<name>A0A1Y6D229_9GAMM</name>
<dbReference type="NCBIfam" id="NF045611">
    <property type="entry name" value="small_CydP"/>
    <property type="match status" value="1"/>
</dbReference>
<evidence type="ECO:0000313" key="2">
    <source>
        <dbReference type="EMBL" id="SMF96661.1"/>
    </source>
</evidence>
<protein>
    <submittedName>
        <fullName evidence="2">Uncharacterized protein</fullName>
    </submittedName>
</protein>
<dbReference type="RefSeq" id="WP_125469045.1">
    <property type="nucleotide sequence ID" value="NZ_FXAM01000001.1"/>
</dbReference>
<accession>A0A1Y6D229</accession>
<feature type="region of interest" description="Disordered" evidence="1">
    <location>
        <begin position="46"/>
        <end position="68"/>
    </location>
</feature>
<dbReference type="AlphaFoldDB" id="A0A1Y6D229"/>